<evidence type="ECO:0000313" key="2">
    <source>
        <dbReference type="EMBL" id="EKC36213.1"/>
    </source>
</evidence>
<proteinExistence type="predicted"/>
<dbReference type="AlphaFoldDB" id="K1QR36"/>
<reference evidence="2" key="1">
    <citation type="journal article" date="2012" name="Nature">
        <title>The oyster genome reveals stress adaptation and complexity of shell formation.</title>
        <authorList>
            <person name="Zhang G."/>
            <person name="Fang X."/>
            <person name="Guo X."/>
            <person name="Li L."/>
            <person name="Luo R."/>
            <person name="Xu F."/>
            <person name="Yang P."/>
            <person name="Zhang L."/>
            <person name="Wang X."/>
            <person name="Qi H."/>
            <person name="Xiong Z."/>
            <person name="Que H."/>
            <person name="Xie Y."/>
            <person name="Holland P.W."/>
            <person name="Paps J."/>
            <person name="Zhu Y."/>
            <person name="Wu F."/>
            <person name="Chen Y."/>
            <person name="Wang J."/>
            <person name="Peng C."/>
            <person name="Meng J."/>
            <person name="Yang L."/>
            <person name="Liu J."/>
            <person name="Wen B."/>
            <person name="Zhang N."/>
            <person name="Huang Z."/>
            <person name="Zhu Q."/>
            <person name="Feng Y."/>
            <person name="Mount A."/>
            <person name="Hedgecock D."/>
            <person name="Xu Z."/>
            <person name="Liu Y."/>
            <person name="Domazet-Loso T."/>
            <person name="Du Y."/>
            <person name="Sun X."/>
            <person name="Zhang S."/>
            <person name="Liu B."/>
            <person name="Cheng P."/>
            <person name="Jiang X."/>
            <person name="Li J."/>
            <person name="Fan D."/>
            <person name="Wang W."/>
            <person name="Fu W."/>
            <person name="Wang T."/>
            <person name="Wang B."/>
            <person name="Zhang J."/>
            <person name="Peng Z."/>
            <person name="Li Y."/>
            <person name="Li N."/>
            <person name="Wang J."/>
            <person name="Chen M."/>
            <person name="He Y."/>
            <person name="Tan F."/>
            <person name="Song X."/>
            <person name="Zheng Q."/>
            <person name="Huang R."/>
            <person name="Yang H."/>
            <person name="Du X."/>
            <person name="Chen L."/>
            <person name="Yang M."/>
            <person name="Gaffney P.M."/>
            <person name="Wang S."/>
            <person name="Luo L."/>
            <person name="She Z."/>
            <person name="Ming Y."/>
            <person name="Huang W."/>
            <person name="Zhang S."/>
            <person name="Huang B."/>
            <person name="Zhang Y."/>
            <person name="Qu T."/>
            <person name="Ni P."/>
            <person name="Miao G."/>
            <person name="Wang J."/>
            <person name="Wang Q."/>
            <person name="Steinberg C.E."/>
            <person name="Wang H."/>
            <person name="Li N."/>
            <person name="Qian L."/>
            <person name="Zhang G."/>
            <person name="Li Y."/>
            <person name="Yang H."/>
            <person name="Liu X."/>
            <person name="Wang J."/>
            <person name="Yin Y."/>
            <person name="Wang J."/>
        </authorList>
    </citation>
    <scope>NUCLEOTIDE SEQUENCE [LARGE SCALE GENOMIC DNA]</scope>
    <source>
        <strain evidence="2">05x7-T-G4-1.051#20</strain>
    </source>
</reference>
<dbReference type="HOGENOM" id="CLU_2374791_0_0_1"/>
<feature type="region of interest" description="Disordered" evidence="1">
    <location>
        <begin position="21"/>
        <end position="41"/>
    </location>
</feature>
<organism evidence="2">
    <name type="scientific">Magallana gigas</name>
    <name type="common">Pacific oyster</name>
    <name type="synonym">Crassostrea gigas</name>
    <dbReference type="NCBI Taxonomy" id="29159"/>
    <lineage>
        <taxon>Eukaryota</taxon>
        <taxon>Metazoa</taxon>
        <taxon>Spiralia</taxon>
        <taxon>Lophotrochozoa</taxon>
        <taxon>Mollusca</taxon>
        <taxon>Bivalvia</taxon>
        <taxon>Autobranchia</taxon>
        <taxon>Pteriomorphia</taxon>
        <taxon>Ostreida</taxon>
        <taxon>Ostreoidea</taxon>
        <taxon>Ostreidae</taxon>
        <taxon>Magallana</taxon>
    </lineage>
</organism>
<protein>
    <submittedName>
        <fullName evidence="2">Uncharacterized protein</fullName>
    </submittedName>
</protein>
<dbReference type="InParanoid" id="K1QR36"/>
<evidence type="ECO:0000256" key="1">
    <source>
        <dbReference type="SAM" id="MobiDB-lite"/>
    </source>
</evidence>
<dbReference type="EMBL" id="JH817566">
    <property type="protein sequence ID" value="EKC36213.1"/>
    <property type="molecule type" value="Genomic_DNA"/>
</dbReference>
<accession>K1QR36</accession>
<name>K1QR36_MAGGI</name>
<feature type="compositionally biased region" description="Basic and acidic residues" evidence="1">
    <location>
        <begin position="30"/>
        <end position="41"/>
    </location>
</feature>
<sequence>MPNSLCLLDCSTFAGLSYHPRQLRPPTESSSEKYNTKHLQTEKHSGLAGKYQCWELPVVNTGISRPVLGTNIQHVVLHAHQNDQIKFYCLQLFNF</sequence>
<gene>
    <name evidence="2" type="ORF">CGI_10024139</name>
</gene>